<protein>
    <submittedName>
        <fullName evidence="3">Uncharacterized protein</fullName>
    </submittedName>
</protein>
<keyword evidence="2" id="KW-0472">Membrane</keyword>
<feature type="transmembrane region" description="Helical" evidence="2">
    <location>
        <begin position="228"/>
        <end position="248"/>
    </location>
</feature>
<reference evidence="3" key="1">
    <citation type="submission" date="2014-09" db="EMBL/GenBank/DDBJ databases">
        <title>Genome sequence of the luminous mushroom Mycena chlorophos for searching fungal bioluminescence genes.</title>
        <authorList>
            <person name="Tanaka Y."/>
            <person name="Kasuga D."/>
            <person name="Oba Y."/>
            <person name="Hase S."/>
            <person name="Sato K."/>
            <person name="Oba Y."/>
            <person name="Sakakibara Y."/>
        </authorList>
    </citation>
    <scope>NUCLEOTIDE SEQUENCE</scope>
</reference>
<feature type="transmembrane region" description="Helical" evidence="2">
    <location>
        <begin position="76"/>
        <end position="94"/>
    </location>
</feature>
<evidence type="ECO:0000313" key="3">
    <source>
        <dbReference type="EMBL" id="GAT42926.1"/>
    </source>
</evidence>
<name>A0ABQ0KZI7_MYCCL</name>
<feature type="transmembrane region" description="Helical" evidence="2">
    <location>
        <begin position="179"/>
        <end position="200"/>
    </location>
</feature>
<evidence type="ECO:0000313" key="4">
    <source>
        <dbReference type="Proteomes" id="UP000815677"/>
    </source>
</evidence>
<dbReference type="Proteomes" id="UP000815677">
    <property type="component" value="Unassembled WGS sequence"/>
</dbReference>
<gene>
    <name evidence="3" type="ORF">MCHLO_00621</name>
</gene>
<feature type="transmembrane region" description="Helical" evidence="2">
    <location>
        <begin position="7"/>
        <end position="29"/>
    </location>
</feature>
<feature type="transmembrane region" description="Helical" evidence="2">
    <location>
        <begin position="205"/>
        <end position="222"/>
    </location>
</feature>
<evidence type="ECO:0000256" key="2">
    <source>
        <dbReference type="SAM" id="Phobius"/>
    </source>
</evidence>
<accession>A0ABQ0KZI7</accession>
<sequence length="301" mass="33273">MTTPLSLLINIATVSICATVVNPSIQTIAKLNPTPISPRPSVILVYIAALFIAQIGYCTILLISRKEETKNTLVKGVGFPLVFANWLMALWAVAWVFEWFIAATILSGLLFLFLLYSNVNLLVYHAPTSSRPLDTALIHAPLRFFFVLQFALVFPLTLFIAMGLTYTPMYDGTPMDYNAHGWPGFGVVFGTQLVSLLVIIFRRDIVWCVAATWICISLFSLRPKAQSVYITAIAFTVVHPLGLLFGFARSYMAKRDLRPTPHGPVALTGDDSDHPGLQNAPSSETQIRGPREVDVEDVWGN</sequence>
<keyword evidence="2" id="KW-0812">Transmembrane</keyword>
<feature type="transmembrane region" description="Helical" evidence="2">
    <location>
        <begin position="41"/>
        <end position="64"/>
    </location>
</feature>
<feature type="transmembrane region" description="Helical" evidence="2">
    <location>
        <begin position="144"/>
        <end position="167"/>
    </location>
</feature>
<dbReference type="InterPro" id="IPR013920">
    <property type="entry name" value="DUF1774_fun"/>
</dbReference>
<dbReference type="PANTHER" id="PTHR37992:SF1">
    <property type="entry name" value="DUF1774-DOMAIN-CONTAINING PROTEIN"/>
    <property type="match status" value="1"/>
</dbReference>
<proteinExistence type="predicted"/>
<keyword evidence="2" id="KW-1133">Transmembrane helix</keyword>
<dbReference type="PANTHER" id="PTHR37992">
    <property type="entry name" value="EXPRESSED PROTEIN"/>
    <property type="match status" value="1"/>
</dbReference>
<feature type="region of interest" description="Disordered" evidence="1">
    <location>
        <begin position="262"/>
        <end position="301"/>
    </location>
</feature>
<evidence type="ECO:0000256" key="1">
    <source>
        <dbReference type="SAM" id="MobiDB-lite"/>
    </source>
</evidence>
<organism evidence="3 4">
    <name type="scientific">Mycena chlorophos</name>
    <name type="common">Agaric fungus</name>
    <name type="synonym">Agaricus chlorophos</name>
    <dbReference type="NCBI Taxonomy" id="658473"/>
    <lineage>
        <taxon>Eukaryota</taxon>
        <taxon>Fungi</taxon>
        <taxon>Dikarya</taxon>
        <taxon>Basidiomycota</taxon>
        <taxon>Agaricomycotina</taxon>
        <taxon>Agaricomycetes</taxon>
        <taxon>Agaricomycetidae</taxon>
        <taxon>Agaricales</taxon>
        <taxon>Marasmiineae</taxon>
        <taxon>Mycenaceae</taxon>
        <taxon>Mycena</taxon>
    </lineage>
</organism>
<feature type="transmembrane region" description="Helical" evidence="2">
    <location>
        <begin position="100"/>
        <end position="123"/>
    </location>
</feature>
<keyword evidence="4" id="KW-1185">Reference proteome</keyword>
<dbReference type="EMBL" id="DF838442">
    <property type="protein sequence ID" value="GAT42926.1"/>
    <property type="molecule type" value="Genomic_DNA"/>
</dbReference>